<keyword evidence="3" id="KW-0408">Iron</keyword>
<name>A0A420WF92_9PROT</name>
<dbReference type="Gene3D" id="3.60.21.10">
    <property type="match status" value="1"/>
</dbReference>
<keyword evidence="1" id="KW-0479">Metal-binding</keyword>
<evidence type="ECO:0000256" key="4">
    <source>
        <dbReference type="ARBA" id="ARBA00025742"/>
    </source>
</evidence>
<dbReference type="InterPro" id="IPR029052">
    <property type="entry name" value="Metallo-depent_PP-like"/>
</dbReference>
<gene>
    <name evidence="6" type="ORF">DES40_2450</name>
</gene>
<dbReference type="AlphaFoldDB" id="A0A420WF92"/>
<keyword evidence="7" id="KW-1185">Reference proteome</keyword>
<keyword evidence="2" id="KW-0378">Hydrolase</keyword>
<sequence length="266" mass="29346">MTSILQFSDIHFGVEDREAMAAVKDYSDSLAPDVVVICGDITQDGKTSEFKSARDWIARFSGPKVITPGNHDIPVYGVFQRLFDPFGRYNKYIAPLSDGVYIDESVAIFPYNTSRGIQAKLDWSLGVVDVADLKRVTDAFSYLPPRVLKLLAVHHPLIYPPNTPLSGDTKNGHAAMDMLGTADIGGILSGHVHTPFVIERTPKKSEILSIGSGTLSTRIRGKPASFNHVEVSKDDVKVTAIDWINGHFVRQETWRKDRAPLQKTGP</sequence>
<evidence type="ECO:0000259" key="5">
    <source>
        <dbReference type="Pfam" id="PF00149"/>
    </source>
</evidence>
<evidence type="ECO:0000313" key="6">
    <source>
        <dbReference type="EMBL" id="RKQ69646.1"/>
    </source>
</evidence>
<dbReference type="InParanoid" id="A0A420WF92"/>
<accession>A0A420WF92</accession>
<evidence type="ECO:0000256" key="1">
    <source>
        <dbReference type="ARBA" id="ARBA00022723"/>
    </source>
</evidence>
<dbReference type="OrthoDB" id="651281at2"/>
<dbReference type="InterPro" id="IPR050884">
    <property type="entry name" value="CNP_phosphodiesterase-III"/>
</dbReference>
<reference evidence="6 7" key="1">
    <citation type="submission" date="2018-10" db="EMBL/GenBank/DDBJ databases">
        <title>Genomic Encyclopedia of Type Strains, Phase IV (KMG-IV): sequencing the most valuable type-strain genomes for metagenomic binning, comparative biology and taxonomic classification.</title>
        <authorList>
            <person name="Goeker M."/>
        </authorList>
    </citation>
    <scope>NUCLEOTIDE SEQUENCE [LARGE SCALE GENOMIC DNA]</scope>
    <source>
        <strain evidence="6 7">DSM 22008</strain>
    </source>
</reference>
<dbReference type="Pfam" id="PF00149">
    <property type="entry name" value="Metallophos"/>
    <property type="match status" value="1"/>
</dbReference>
<evidence type="ECO:0000256" key="3">
    <source>
        <dbReference type="ARBA" id="ARBA00023004"/>
    </source>
</evidence>
<evidence type="ECO:0000313" key="7">
    <source>
        <dbReference type="Proteomes" id="UP000282211"/>
    </source>
</evidence>
<comment type="caution">
    <text evidence="6">The sequence shown here is derived from an EMBL/GenBank/DDBJ whole genome shotgun (WGS) entry which is preliminary data.</text>
</comment>
<evidence type="ECO:0000256" key="2">
    <source>
        <dbReference type="ARBA" id="ARBA00022801"/>
    </source>
</evidence>
<feature type="domain" description="Calcineurin-like phosphoesterase" evidence="5">
    <location>
        <begin position="3"/>
        <end position="195"/>
    </location>
</feature>
<dbReference type="RefSeq" id="WP_121102544.1">
    <property type="nucleotide sequence ID" value="NZ_RBII01000002.1"/>
</dbReference>
<dbReference type="SUPFAM" id="SSF56300">
    <property type="entry name" value="Metallo-dependent phosphatases"/>
    <property type="match status" value="1"/>
</dbReference>
<dbReference type="EMBL" id="RBII01000002">
    <property type="protein sequence ID" value="RKQ69646.1"/>
    <property type="molecule type" value="Genomic_DNA"/>
</dbReference>
<proteinExistence type="inferred from homology"/>
<dbReference type="GO" id="GO:0046872">
    <property type="term" value="F:metal ion binding"/>
    <property type="evidence" value="ECO:0007669"/>
    <property type="project" value="UniProtKB-KW"/>
</dbReference>
<dbReference type="GO" id="GO:0016787">
    <property type="term" value="F:hydrolase activity"/>
    <property type="evidence" value="ECO:0007669"/>
    <property type="project" value="UniProtKB-KW"/>
</dbReference>
<dbReference type="PANTHER" id="PTHR42988">
    <property type="entry name" value="PHOSPHOHYDROLASE"/>
    <property type="match status" value="1"/>
</dbReference>
<dbReference type="PANTHER" id="PTHR42988:SF2">
    <property type="entry name" value="CYCLIC NUCLEOTIDE PHOSPHODIESTERASE CBUA0032-RELATED"/>
    <property type="match status" value="1"/>
</dbReference>
<organism evidence="6 7">
    <name type="scientific">Litorimonas taeanensis</name>
    <dbReference type="NCBI Taxonomy" id="568099"/>
    <lineage>
        <taxon>Bacteria</taxon>
        <taxon>Pseudomonadati</taxon>
        <taxon>Pseudomonadota</taxon>
        <taxon>Alphaproteobacteria</taxon>
        <taxon>Maricaulales</taxon>
        <taxon>Robiginitomaculaceae</taxon>
    </lineage>
</organism>
<dbReference type="InterPro" id="IPR004843">
    <property type="entry name" value="Calcineurin-like_PHP"/>
</dbReference>
<protein>
    <submittedName>
        <fullName evidence="6">3',5'-cyclic AMP phosphodiesterase CpdA</fullName>
    </submittedName>
</protein>
<comment type="similarity">
    <text evidence="4">Belongs to the cyclic nucleotide phosphodiesterase class-III family.</text>
</comment>
<dbReference type="Proteomes" id="UP000282211">
    <property type="component" value="Unassembled WGS sequence"/>
</dbReference>